<dbReference type="InterPro" id="IPR034079">
    <property type="entry name" value="R3H_KhpB"/>
</dbReference>
<evidence type="ECO:0000313" key="3">
    <source>
        <dbReference type="Proteomes" id="UP000505210"/>
    </source>
</evidence>
<dbReference type="InterPro" id="IPR039247">
    <property type="entry name" value="KhpB"/>
</dbReference>
<organism evidence="2 3">
    <name type="scientific">Thermoleptolyngbya sichuanensis A183</name>
    <dbReference type="NCBI Taxonomy" id="2737172"/>
    <lineage>
        <taxon>Bacteria</taxon>
        <taxon>Bacillati</taxon>
        <taxon>Cyanobacteriota</taxon>
        <taxon>Cyanophyceae</taxon>
        <taxon>Oculatellales</taxon>
        <taxon>Oculatellaceae</taxon>
        <taxon>Thermoleptolyngbya</taxon>
        <taxon>Thermoleptolyngbya sichuanensis</taxon>
    </lineage>
</organism>
<dbReference type="Gene3D" id="3.30.1370.50">
    <property type="entry name" value="R3H-like domain"/>
    <property type="match status" value="1"/>
</dbReference>
<keyword evidence="3" id="KW-1185">Reference proteome</keyword>
<dbReference type="PANTHER" id="PTHR35800">
    <property type="entry name" value="PROTEIN JAG"/>
    <property type="match status" value="1"/>
</dbReference>
<dbReference type="Pfam" id="PF01424">
    <property type="entry name" value="R3H"/>
    <property type="match status" value="1"/>
</dbReference>
<dbReference type="PANTHER" id="PTHR35800:SF1">
    <property type="entry name" value="RNA-BINDING PROTEIN KHPB"/>
    <property type="match status" value="1"/>
</dbReference>
<dbReference type="InterPro" id="IPR001374">
    <property type="entry name" value="R3H_dom"/>
</dbReference>
<protein>
    <submittedName>
        <fullName evidence="2">RNA-binding protein</fullName>
    </submittedName>
</protein>
<evidence type="ECO:0000259" key="1">
    <source>
        <dbReference type="PROSITE" id="PS51061"/>
    </source>
</evidence>
<dbReference type="Proteomes" id="UP000505210">
    <property type="component" value="Chromosome"/>
</dbReference>
<dbReference type="SMART" id="SM00393">
    <property type="entry name" value="R3H"/>
    <property type="match status" value="1"/>
</dbReference>
<name>A0A6M8BG31_9CYAN</name>
<feature type="domain" description="R3H" evidence="1">
    <location>
        <begin position="97"/>
        <end position="162"/>
    </location>
</feature>
<dbReference type="CDD" id="cd02644">
    <property type="entry name" value="R3H_jag"/>
    <property type="match status" value="1"/>
</dbReference>
<dbReference type="EMBL" id="CP053661">
    <property type="protein sequence ID" value="QKD83827.1"/>
    <property type="molecule type" value="Genomic_DNA"/>
</dbReference>
<dbReference type="AlphaFoldDB" id="A0A6M8BG31"/>
<accession>A0A6M8BG31</accession>
<dbReference type="InterPro" id="IPR036867">
    <property type="entry name" value="R3H_dom_sf"/>
</dbReference>
<dbReference type="GO" id="GO:0003723">
    <property type="term" value="F:RNA binding"/>
    <property type="evidence" value="ECO:0007669"/>
    <property type="project" value="InterPro"/>
</dbReference>
<proteinExistence type="predicted"/>
<dbReference type="SUPFAM" id="SSF82708">
    <property type="entry name" value="R3H domain"/>
    <property type="match status" value="1"/>
</dbReference>
<dbReference type="Gene3D" id="3.30.300.20">
    <property type="match status" value="1"/>
</dbReference>
<gene>
    <name evidence="2" type="ORF">HPC62_17950</name>
</gene>
<reference evidence="2 3" key="1">
    <citation type="submission" date="2020-05" db="EMBL/GenBank/DDBJ databases">
        <title>Complete genome sequence of of a novel Thermoleptolyngbya strain isolated from hot springs of Ganzi, Sichuan China.</title>
        <authorList>
            <person name="Tang J."/>
            <person name="Daroch M."/>
            <person name="Li L."/>
            <person name="Waleron K."/>
            <person name="Waleron M."/>
            <person name="Waleron M."/>
        </authorList>
    </citation>
    <scope>NUCLEOTIDE SEQUENCE [LARGE SCALE GENOMIC DNA]</scope>
    <source>
        <strain evidence="2 3">PKUAC-SCTA183</strain>
    </source>
</reference>
<dbReference type="KEGG" id="theu:HPC62_17950"/>
<dbReference type="InterPro" id="IPR015946">
    <property type="entry name" value="KH_dom-like_a/b"/>
</dbReference>
<evidence type="ECO:0000313" key="2">
    <source>
        <dbReference type="EMBL" id="QKD83827.1"/>
    </source>
</evidence>
<dbReference type="RefSeq" id="WP_172357853.1">
    <property type="nucleotide sequence ID" value="NZ_CP053661.1"/>
</dbReference>
<dbReference type="PROSITE" id="PS51061">
    <property type="entry name" value="R3H"/>
    <property type="match status" value="1"/>
</dbReference>
<sequence>MASVEQQRQGREWLNQLLSLATLPAAVDADGVAIREDESCWLTISSDALSTKQIQALQGDRGEVLDSIQYLLNTTLNMGKPEGEQQPFTVELDGYRDRRQAELLALAEEAAAKVRETGEEFEMVALSAAERRQVHTFLKDYEDLETSSRGQEPDRRLVVRRK</sequence>